<name>A0A0C2Y550_HEBCY</name>
<keyword evidence="2" id="KW-1185">Reference proteome</keyword>
<reference evidence="2" key="2">
    <citation type="submission" date="2015-01" db="EMBL/GenBank/DDBJ databases">
        <title>Evolutionary Origins and Diversification of the Mycorrhizal Mutualists.</title>
        <authorList>
            <consortium name="DOE Joint Genome Institute"/>
            <consortium name="Mycorrhizal Genomics Consortium"/>
            <person name="Kohler A."/>
            <person name="Kuo A."/>
            <person name="Nagy L.G."/>
            <person name="Floudas D."/>
            <person name="Copeland A."/>
            <person name="Barry K.W."/>
            <person name="Cichocki N."/>
            <person name="Veneault-Fourrey C."/>
            <person name="LaButti K."/>
            <person name="Lindquist E.A."/>
            <person name="Lipzen A."/>
            <person name="Lundell T."/>
            <person name="Morin E."/>
            <person name="Murat C."/>
            <person name="Riley R."/>
            <person name="Ohm R."/>
            <person name="Sun H."/>
            <person name="Tunlid A."/>
            <person name="Henrissat B."/>
            <person name="Grigoriev I.V."/>
            <person name="Hibbett D.S."/>
            <person name="Martin F."/>
        </authorList>
    </citation>
    <scope>NUCLEOTIDE SEQUENCE [LARGE SCALE GENOMIC DNA]</scope>
    <source>
        <strain evidence="2">h7</strain>
    </source>
</reference>
<dbReference type="EMBL" id="KN831808">
    <property type="protein sequence ID" value="KIM36167.1"/>
    <property type="molecule type" value="Genomic_DNA"/>
</dbReference>
<dbReference type="AlphaFoldDB" id="A0A0C2Y550"/>
<sequence>MDIQANFGGEYALGWNTLNANVIRPFMEANPQGNDHRLTVNWCYSSPEDDPDRTLGGATFRLLFSRLSEDLAPGRSALSAFERISITVSELFGELDCPVKFTGARRSPAEQSRIDNVKIDLISAVNLNELVLKGSHLYLSERFSNIPFHRLTLLSVSSSNRISVDDTLVLLHSCPLLKNATFGVVDTADACELYSRFRELPAGANFTCKLRQLTITSHVDVSRILTSVRWENIPTITLNILDNAVARQDWGPCLADIPVSTQLTMIGSFPQATMAKILRRVPAAVFRRA</sequence>
<dbReference type="HOGENOM" id="CLU_969962_0_0_1"/>
<organism evidence="1 2">
    <name type="scientific">Hebeloma cylindrosporum</name>
    <dbReference type="NCBI Taxonomy" id="76867"/>
    <lineage>
        <taxon>Eukaryota</taxon>
        <taxon>Fungi</taxon>
        <taxon>Dikarya</taxon>
        <taxon>Basidiomycota</taxon>
        <taxon>Agaricomycotina</taxon>
        <taxon>Agaricomycetes</taxon>
        <taxon>Agaricomycetidae</taxon>
        <taxon>Agaricales</taxon>
        <taxon>Agaricineae</taxon>
        <taxon>Hymenogastraceae</taxon>
        <taxon>Hebeloma</taxon>
    </lineage>
</organism>
<accession>A0A0C2Y550</accession>
<evidence type="ECO:0000313" key="1">
    <source>
        <dbReference type="EMBL" id="KIM36167.1"/>
    </source>
</evidence>
<evidence type="ECO:0008006" key="3">
    <source>
        <dbReference type="Google" id="ProtNLM"/>
    </source>
</evidence>
<dbReference type="Proteomes" id="UP000053424">
    <property type="component" value="Unassembled WGS sequence"/>
</dbReference>
<protein>
    <recommendedName>
        <fullName evidence="3">F-box domain-containing protein</fullName>
    </recommendedName>
</protein>
<reference evidence="1 2" key="1">
    <citation type="submission" date="2014-04" db="EMBL/GenBank/DDBJ databases">
        <authorList>
            <consortium name="DOE Joint Genome Institute"/>
            <person name="Kuo A."/>
            <person name="Gay G."/>
            <person name="Dore J."/>
            <person name="Kohler A."/>
            <person name="Nagy L.G."/>
            <person name="Floudas D."/>
            <person name="Copeland A."/>
            <person name="Barry K.W."/>
            <person name="Cichocki N."/>
            <person name="Veneault-Fourrey C."/>
            <person name="LaButti K."/>
            <person name="Lindquist E.A."/>
            <person name="Lipzen A."/>
            <person name="Lundell T."/>
            <person name="Morin E."/>
            <person name="Murat C."/>
            <person name="Sun H."/>
            <person name="Tunlid A."/>
            <person name="Henrissat B."/>
            <person name="Grigoriev I.V."/>
            <person name="Hibbett D.S."/>
            <person name="Martin F."/>
            <person name="Nordberg H.P."/>
            <person name="Cantor M.N."/>
            <person name="Hua S.X."/>
        </authorList>
    </citation>
    <scope>NUCLEOTIDE SEQUENCE [LARGE SCALE GENOMIC DNA]</scope>
    <source>
        <strain evidence="2">h7</strain>
    </source>
</reference>
<evidence type="ECO:0000313" key="2">
    <source>
        <dbReference type="Proteomes" id="UP000053424"/>
    </source>
</evidence>
<proteinExistence type="predicted"/>
<dbReference type="OrthoDB" id="3069034at2759"/>
<gene>
    <name evidence="1" type="ORF">M413DRAFT_31920</name>
</gene>